<protein>
    <submittedName>
        <fullName evidence="1">Uncharacterized protein</fullName>
    </submittedName>
</protein>
<sequence>MSRISSGKCSVNIYAAPTTSSTAVMLPPTMSTCLWPLLRSCRLGVVALVLRKSARLHHAFFCMYSNLVRSLTNEYLYIDRSRYNTAPIQGHHDRPDSPQSNYTLSQHSFRIIELS</sequence>
<evidence type="ECO:0000313" key="2">
    <source>
        <dbReference type="Proteomes" id="UP000799423"/>
    </source>
</evidence>
<dbReference type="AlphaFoldDB" id="A0A6A7AUB5"/>
<proteinExistence type="predicted"/>
<dbReference type="Proteomes" id="UP000799423">
    <property type="component" value="Unassembled WGS sequence"/>
</dbReference>
<gene>
    <name evidence="1" type="ORF">T440DRAFT_221589</name>
</gene>
<accession>A0A6A7AUB5</accession>
<keyword evidence="2" id="KW-1185">Reference proteome</keyword>
<evidence type="ECO:0000313" key="1">
    <source>
        <dbReference type="EMBL" id="KAF2846876.1"/>
    </source>
</evidence>
<name>A0A6A7AUB5_9PLEO</name>
<reference evidence="1" key="1">
    <citation type="submission" date="2020-01" db="EMBL/GenBank/DDBJ databases">
        <authorList>
            <consortium name="DOE Joint Genome Institute"/>
            <person name="Haridas S."/>
            <person name="Albert R."/>
            <person name="Binder M."/>
            <person name="Bloem J."/>
            <person name="Labutti K."/>
            <person name="Salamov A."/>
            <person name="Andreopoulos B."/>
            <person name="Baker S.E."/>
            <person name="Barry K."/>
            <person name="Bills G."/>
            <person name="Bluhm B.H."/>
            <person name="Cannon C."/>
            <person name="Castanera R."/>
            <person name="Culley D.E."/>
            <person name="Daum C."/>
            <person name="Ezra D."/>
            <person name="Gonzalez J.B."/>
            <person name="Henrissat B."/>
            <person name="Kuo A."/>
            <person name="Liang C."/>
            <person name="Lipzen A."/>
            <person name="Lutzoni F."/>
            <person name="Magnuson J."/>
            <person name="Mondo S."/>
            <person name="Nolan M."/>
            <person name="Ohm R."/>
            <person name="Pangilinan J."/>
            <person name="Park H.-J."/>
            <person name="Ramirez L."/>
            <person name="Alfaro M."/>
            <person name="Sun H."/>
            <person name="Tritt A."/>
            <person name="Yoshinaga Y."/>
            <person name="Zwiers L.-H."/>
            <person name="Turgeon B.G."/>
            <person name="Goodwin S.B."/>
            <person name="Spatafora J.W."/>
            <person name="Crous P.W."/>
            <person name="Grigoriev I.V."/>
        </authorList>
    </citation>
    <scope>NUCLEOTIDE SEQUENCE</scope>
    <source>
        <strain evidence="1">IPT5</strain>
    </source>
</reference>
<dbReference type="EMBL" id="MU006331">
    <property type="protein sequence ID" value="KAF2846876.1"/>
    <property type="molecule type" value="Genomic_DNA"/>
</dbReference>
<organism evidence="1 2">
    <name type="scientific">Plenodomus tracheiphilus IPT5</name>
    <dbReference type="NCBI Taxonomy" id="1408161"/>
    <lineage>
        <taxon>Eukaryota</taxon>
        <taxon>Fungi</taxon>
        <taxon>Dikarya</taxon>
        <taxon>Ascomycota</taxon>
        <taxon>Pezizomycotina</taxon>
        <taxon>Dothideomycetes</taxon>
        <taxon>Pleosporomycetidae</taxon>
        <taxon>Pleosporales</taxon>
        <taxon>Pleosporineae</taxon>
        <taxon>Leptosphaeriaceae</taxon>
        <taxon>Plenodomus</taxon>
    </lineage>
</organism>